<reference evidence="1" key="1">
    <citation type="submission" date="2020-02" db="EMBL/GenBank/DDBJ databases">
        <authorList>
            <person name="Meier V. D."/>
        </authorList>
    </citation>
    <scope>NUCLEOTIDE SEQUENCE</scope>
    <source>
        <strain evidence="1">AVDCRST_MAG89</strain>
    </source>
</reference>
<name>A0A6J4LB10_9BACT</name>
<proteinExistence type="predicted"/>
<accession>A0A6J4LB10</accession>
<dbReference type="EMBL" id="CADCTV010000383">
    <property type="protein sequence ID" value="CAA9324055.1"/>
    <property type="molecule type" value="Genomic_DNA"/>
</dbReference>
<protein>
    <submittedName>
        <fullName evidence="1">Uncharacterized protein</fullName>
    </submittedName>
</protein>
<gene>
    <name evidence="1" type="ORF">AVDCRST_MAG89-1790</name>
</gene>
<organism evidence="1">
    <name type="scientific">uncultured Gemmatimonadota bacterium</name>
    <dbReference type="NCBI Taxonomy" id="203437"/>
    <lineage>
        <taxon>Bacteria</taxon>
        <taxon>Pseudomonadati</taxon>
        <taxon>Gemmatimonadota</taxon>
        <taxon>environmental samples</taxon>
    </lineage>
</organism>
<dbReference type="AlphaFoldDB" id="A0A6J4LB10"/>
<evidence type="ECO:0000313" key="1">
    <source>
        <dbReference type="EMBL" id="CAA9324055.1"/>
    </source>
</evidence>
<sequence>MERAGGAGEYPFGAHDPDQGLGYDRQLHFRAACARSTLT</sequence>